<keyword evidence="2" id="KW-1185">Reference proteome</keyword>
<protein>
    <submittedName>
        <fullName evidence="1">Uncharacterized protein</fullName>
    </submittedName>
</protein>
<organism evidence="1 2">
    <name type="scientific">Rosa chinensis</name>
    <name type="common">China rose</name>
    <dbReference type="NCBI Taxonomy" id="74649"/>
    <lineage>
        <taxon>Eukaryota</taxon>
        <taxon>Viridiplantae</taxon>
        <taxon>Streptophyta</taxon>
        <taxon>Embryophyta</taxon>
        <taxon>Tracheophyta</taxon>
        <taxon>Spermatophyta</taxon>
        <taxon>Magnoliopsida</taxon>
        <taxon>eudicotyledons</taxon>
        <taxon>Gunneridae</taxon>
        <taxon>Pentapetalae</taxon>
        <taxon>rosids</taxon>
        <taxon>fabids</taxon>
        <taxon>Rosales</taxon>
        <taxon>Rosaceae</taxon>
        <taxon>Rosoideae</taxon>
        <taxon>Rosoideae incertae sedis</taxon>
        <taxon>Rosa</taxon>
    </lineage>
</organism>
<dbReference type="Proteomes" id="UP000238479">
    <property type="component" value="Chromosome 6"/>
</dbReference>
<name>A0A2P6PPD3_ROSCH</name>
<comment type="caution">
    <text evidence="1">The sequence shown here is derived from an EMBL/GenBank/DDBJ whole genome shotgun (WGS) entry which is preliminary data.</text>
</comment>
<proteinExistence type="predicted"/>
<sequence>MGYKRGRMRLWKLDKLKPLPSLGTKLGSRWIRGTMRFRSWMSIPYVQGIAMEGQPLACKTSLIEWEGPMETTYLQEEIDEVRDEWAEFVRLLSFMV</sequence>
<accession>A0A2P6PPD3</accession>
<evidence type="ECO:0000313" key="2">
    <source>
        <dbReference type="Proteomes" id="UP000238479"/>
    </source>
</evidence>
<dbReference type="EMBL" id="PDCK01000044">
    <property type="protein sequence ID" value="PRQ23780.1"/>
    <property type="molecule type" value="Genomic_DNA"/>
</dbReference>
<evidence type="ECO:0000313" key="1">
    <source>
        <dbReference type="EMBL" id="PRQ23780.1"/>
    </source>
</evidence>
<reference evidence="1 2" key="1">
    <citation type="journal article" date="2018" name="Nat. Genet.">
        <title>The Rosa genome provides new insights in the design of modern roses.</title>
        <authorList>
            <person name="Bendahmane M."/>
        </authorList>
    </citation>
    <scope>NUCLEOTIDE SEQUENCE [LARGE SCALE GENOMIC DNA]</scope>
    <source>
        <strain evidence="2">cv. Old Blush</strain>
    </source>
</reference>
<dbReference type="AlphaFoldDB" id="A0A2P6PPD3"/>
<dbReference type="Gramene" id="PRQ23780">
    <property type="protein sequence ID" value="PRQ23780"/>
    <property type="gene ID" value="RchiOBHm_Chr6g0265131"/>
</dbReference>
<gene>
    <name evidence="1" type="ORF">RchiOBHm_Chr6g0265131</name>
</gene>